<evidence type="ECO:0000313" key="4">
    <source>
        <dbReference type="EMBL" id="SPQ18093.1"/>
    </source>
</evidence>
<dbReference type="SUPFAM" id="SSF53474">
    <property type="entry name" value="alpha/beta-Hydrolases"/>
    <property type="match status" value="1"/>
</dbReference>
<dbReference type="EMBL" id="OUUZ01000001">
    <property type="protein sequence ID" value="SPQ18093.1"/>
    <property type="molecule type" value="Genomic_DNA"/>
</dbReference>
<feature type="transmembrane region" description="Helical" evidence="2">
    <location>
        <begin position="502"/>
        <end position="522"/>
    </location>
</feature>
<feature type="compositionally biased region" description="Polar residues" evidence="1">
    <location>
        <begin position="344"/>
        <end position="353"/>
    </location>
</feature>
<keyword evidence="2" id="KW-0472">Membrane</keyword>
<feature type="region of interest" description="Disordered" evidence="1">
    <location>
        <begin position="319"/>
        <end position="355"/>
    </location>
</feature>
<evidence type="ECO:0000259" key="3">
    <source>
        <dbReference type="Pfam" id="PF04083"/>
    </source>
</evidence>
<name>A0A3S4AI83_9PEZI</name>
<dbReference type="GO" id="GO:0006629">
    <property type="term" value="P:lipid metabolic process"/>
    <property type="evidence" value="ECO:0007669"/>
    <property type="project" value="InterPro"/>
</dbReference>
<feature type="region of interest" description="Disordered" evidence="1">
    <location>
        <begin position="97"/>
        <end position="161"/>
    </location>
</feature>
<protein>
    <submittedName>
        <fullName evidence="4">0c499a2b-0ec6-4d60-9435-7c9aac8aecf3</fullName>
    </submittedName>
</protein>
<dbReference type="AlphaFoldDB" id="A0A3S4AI83"/>
<evidence type="ECO:0000256" key="1">
    <source>
        <dbReference type="SAM" id="MobiDB-lite"/>
    </source>
</evidence>
<sequence length="760" mass="85794">MTLRGSLVEECEATSQRRPLRLDARGSRDRAVAEFASQAEKLSHLHPAAGQDDGIAVEARFVTPRDPVVVTSDGNRLPPVPLHEAHRLNILRKEVEEHEAATAPSGEGSVGRNGEEKEADSVTERVLNAAAADEARNGTRKPSDGSLRDTMPPTHTNPLFPPLPLYGPPSLLRDVQCLVFRISSFFLSLAFLSVIVLGALFTSIPPSLRRTWLRATLRNPDLNRPFYDEEMARKRRRREKEREWTRRQSPSSACGSEEASSADSDGFTPTEGGPDPIVCDPAYYARRVGLDMETFEVQTEDGFIIDLWHVYDPREYQPLPPEARAHGGPEAFKPPKRRGAPTATDRSNNSSGGSKPKFPVLLMHGLLQSSGAYCVNDDDSLAFYLCKSGFDVWLGNNRCGFRPRHALLGYSDPRMWCWNIRQMGVFDLPALASRVLYETGFARLGLICHSQGTTQALVALAKEQRPDLGEKLTVFCALAPAAYAGPLIGKMYFKFMRAITPAMFRLMFGIHAFIPFMMTMHALLHPRVYGWLGYKVFSFLFNWTDKRWDRGLRDRMFQFAPVYVSAESMRWWLGRECFARHKCILATKEEWRAEEREDSDEHDQSQSGMLAAAARDMEQRREEVESSEQTAAAEPHKKKPRGSTAWYNHQAPPFALWVCGNDALVDGDKLLRRFERGREPHVKVVHSKVIPEYEHLDVIWAMDAPEQVFREVREVLWKTCDVRDACRVPRGCGEVEPWVRPPDVVEGDELQSSSSEELSP</sequence>
<dbReference type="InterPro" id="IPR006693">
    <property type="entry name" value="AB_hydrolase_lipase"/>
</dbReference>
<dbReference type="Gene3D" id="3.40.50.1820">
    <property type="entry name" value="alpha/beta hydrolase"/>
    <property type="match status" value="1"/>
</dbReference>
<feature type="region of interest" description="Disordered" evidence="1">
    <location>
        <begin position="233"/>
        <end position="275"/>
    </location>
</feature>
<feature type="compositionally biased region" description="Basic and acidic residues" evidence="1">
    <location>
        <begin position="615"/>
        <end position="624"/>
    </location>
</feature>
<evidence type="ECO:0000256" key="2">
    <source>
        <dbReference type="SAM" id="Phobius"/>
    </source>
</evidence>
<dbReference type="Proteomes" id="UP000289323">
    <property type="component" value="Unassembled WGS sequence"/>
</dbReference>
<dbReference type="PANTHER" id="PTHR11005">
    <property type="entry name" value="LYSOSOMAL ACID LIPASE-RELATED"/>
    <property type="match status" value="1"/>
</dbReference>
<gene>
    <name evidence="4" type="ORF">TT172_LOCUS512</name>
</gene>
<accession>A0A3S4AI83</accession>
<proteinExistence type="predicted"/>
<keyword evidence="2" id="KW-1133">Transmembrane helix</keyword>
<dbReference type="InterPro" id="IPR029058">
    <property type="entry name" value="AB_hydrolase_fold"/>
</dbReference>
<keyword evidence="2" id="KW-0812">Transmembrane</keyword>
<organism evidence="4 5">
    <name type="scientific">Thermothielavioides terrestris</name>
    <dbReference type="NCBI Taxonomy" id="2587410"/>
    <lineage>
        <taxon>Eukaryota</taxon>
        <taxon>Fungi</taxon>
        <taxon>Dikarya</taxon>
        <taxon>Ascomycota</taxon>
        <taxon>Pezizomycotina</taxon>
        <taxon>Sordariomycetes</taxon>
        <taxon>Sordariomycetidae</taxon>
        <taxon>Sordariales</taxon>
        <taxon>Chaetomiaceae</taxon>
        <taxon>Thermothielavioides</taxon>
    </lineage>
</organism>
<feature type="transmembrane region" description="Helical" evidence="2">
    <location>
        <begin position="178"/>
        <end position="204"/>
    </location>
</feature>
<feature type="compositionally biased region" description="Low complexity" evidence="1">
    <location>
        <begin position="750"/>
        <end position="760"/>
    </location>
</feature>
<reference evidence="4 5" key="1">
    <citation type="submission" date="2018-04" db="EMBL/GenBank/DDBJ databases">
        <authorList>
            <person name="Huttner S."/>
            <person name="Dainat J."/>
        </authorList>
    </citation>
    <scope>NUCLEOTIDE SEQUENCE [LARGE SCALE GENOMIC DNA]</scope>
</reference>
<feature type="compositionally biased region" description="Low complexity" evidence="1">
    <location>
        <begin position="247"/>
        <end position="266"/>
    </location>
</feature>
<feature type="compositionally biased region" description="Basic and acidic residues" evidence="1">
    <location>
        <begin position="113"/>
        <end position="123"/>
    </location>
</feature>
<feature type="region of interest" description="Disordered" evidence="1">
    <location>
        <begin position="739"/>
        <end position="760"/>
    </location>
</feature>
<evidence type="ECO:0000313" key="5">
    <source>
        <dbReference type="Proteomes" id="UP000289323"/>
    </source>
</evidence>
<feature type="region of interest" description="Disordered" evidence="1">
    <location>
        <begin position="594"/>
        <end position="645"/>
    </location>
</feature>
<feature type="compositionally biased region" description="Basic and acidic residues" evidence="1">
    <location>
        <begin position="133"/>
        <end position="147"/>
    </location>
</feature>
<feature type="domain" description="Partial AB-hydrolase lipase" evidence="3">
    <location>
        <begin position="282"/>
        <end position="376"/>
    </location>
</feature>
<dbReference type="Pfam" id="PF04083">
    <property type="entry name" value="Abhydro_lipase"/>
    <property type="match status" value="1"/>
</dbReference>